<dbReference type="AlphaFoldDB" id="A0A5B7FH47"/>
<protein>
    <submittedName>
        <fullName evidence="1">Uncharacterized protein</fullName>
    </submittedName>
</protein>
<keyword evidence="2" id="KW-1185">Reference proteome</keyword>
<sequence length="100" mass="11221">MVRRDEAKPIENYYLTKVRDLWPEKGRGAATPSHGVPGKRTQARACEEDMEAKVMVCIYTAKVLAGNDHHRLQGLILLLLQHNGLQTIEVLTKVFSAPLL</sequence>
<dbReference type="Proteomes" id="UP000324222">
    <property type="component" value="Unassembled WGS sequence"/>
</dbReference>
<evidence type="ECO:0000313" key="1">
    <source>
        <dbReference type="EMBL" id="MPC44877.1"/>
    </source>
</evidence>
<evidence type="ECO:0000313" key="2">
    <source>
        <dbReference type="Proteomes" id="UP000324222"/>
    </source>
</evidence>
<dbReference type="EMBL" id="VSRR010006475">
    <property type="protein sequence ID" value="MPC44877.1"/>
    <property type="molecule type" value="Genomic_DNA"/>
</dbReference>
<accession>A0A5B7FH47</accession>
<organism evidence="1 2">
    <name type="scientific">Portunus trituberculatus</name>
    <name type="common">Swimming crab</name>
    <name type="synonym">Neptunus trituberculatus</name>
    <dbReference type="NCBI Taxonomy" id="210409"/>
    <lineage>
        <taxon>Eukaryota</taxon>
        <taxon>Metazoa</taxon>
        <taxon>Ecdysozoa</taxon>
        <taxon>Arthropoda</taxon>
        <taxon>Crustacea</taxon>
        <taxon>Multicrustacea</taxon>
        <taxon>Malacostraca</taxon>
        <taxon>Eumalacostraca</taxon>
        <taxon>Eucarida</taxon>
        <taxon>Decapoda</taxon>
        <taxon>Pleocyemata</taxon>
        <taxon>Brachyura</taxon>
        <taxon>Eubrachyura</taxon>
        <taxon>Portunoidea</taxon>
        <taxon>Portunidae</taxon>
        <taxon>Portuninae</taxon>
        <taxon>Portunus</taxon>
    </lineage>
</organism>
<gene>
    <name evidence="1" type="ORF">E2C01_038557</name>
</gene>
<reference evidence="1 2" key="1">
    <citation type="submission" date="2019-05" db="EMBL/GenBank/DDBJ databases">
        <title>Another draft genome of Portunus trituberculatus and its Hox gene families provides insights of decapod evolution.</title>
        <authorList>
            <person name="Jeong J.-H."/>
            <person name="Song I."/>
            <person name="Kim S."/>
            <person name="Choi T."/>
            <person name="Kim D."/>
            <person name="Ryu S."/>
            <person name="Kim W."/>
        </authorList>
    </citation>
    <scope>NUCLEOTIDE SEQUENCE [LARGE SCALE GENOMIC DNA]</scope>
    <source>
        <tissue evidence="1">Muscle</tissue>
    </source>
</reference>
<name>A0A5B7FH47_PORTR</name>
<comment type="caution">
    <text evidence="1">The sequence shown here is derived from an EMBL/GenBank/DDBJ whole genome shotgun (WGS) entry which is preliminary data.</text>
</comment>
<proteinExistence type="predicted"/>